<dbReference type="InterPro" id="IPR029058">
    <property type="entry name" value="AB_hydrolase_fold"/>
</dbReference>
<proteinExistence type="predicted"/>
<dbReference type="SUPFAM" id="SSF51126">
    <property type="entry name" value="Pectin lyase-like"/>
    <property type="match status" value="1"/>
</dbReference>
<feature type="chain" id="PRO_5025370396" evidence="1">
    <location>
        <begin position="24"/>
        <end position="1363"/>
    </location>
</feature>
<organism evidence="4 5">
    <name type="scientific">Pontiella sulfatireligans</name>
    <dbReference type="NCBI Taxonomy" id="2750658"/>
    <lineage>
        <taxon>Bacteria</taxon>
        <taxon>Pseudomonadati</taxon>
        <taxon>Kiritimatiellota</taxon>
        <taxon>Kiritimatiellia</taxon>
        <taxon>Kiritimatiellales</taxon>
        <taxon>Pontiellaceae</taxon>
        <taxon>Pontiella</taxon>
    </lineage>
</organism>
<evidence type="ECO:0000259" key="3">
    <source>
        <dbReference type="Pfam" id="PF20434"/>
    </source>
</evidence>
<evidence type="ECO:0000313" key="5">
    <source>
        <dbReference type="Proteomes" id="UP000346198"/>
    </source>
</evidence>
<name>A0A6C2UHL3_9BACT</name>
<reference evidence="4 5" key="1">
    <citation type="submission" date="2019-04" db="EMBL/GenBank/DDBJ databases">
        <authorList>
            <person name="Van Vliet M D."/>
        </authorList>
    </citation>
    <scope>NUCLEOTIDE SEQUENCE [LARGE SCALE GENOMIC DNA]</scope>
    <source>
        <strain evidence="4 5">F21</strain>
    </source>
</reference>
<feature type="signal peptide" evidence="1">
    <location>
        <begin position="1"/>
        <end position="23"/>
    </location>
</feature>
<feature type="domain" description="3-keto-alpha-glucoside-1,2-lyase/3-keto-2-hydroxy-glucal hydratase" evidence="2">
    <location>
        <begin position="29"/>
        <end position="230"/>
    </location>
</feature>
<protein>
    <submittedName>
        <fullName evidence="4">Iota-carrageenase</fullName>
    </submittedName>
</protein>
<dbReference type="Proteomes" id="UP000346198">
    <property type="component" value="Unassembled WGS sequence"/>
</dbReference>
<accession>A0A6C2UHL3</accession>
<dbReference type="InterPro" id="IPR049492">
    <property type="entry name" value="BD-FAE-like_dom"/>
</dbReference>
<keyword evidence="5" id="KW-1185">Reference proteome</keyword>
<gene>
    <name evidence="4" type="primary">cgiA_15</name>
    <name evidence="4" type="ORF">SCARR_00897</name>
</gene>
<keyword evidence="1" id="KW-0732">Signal</keyword>
<dbReference type="GO" id="GO:0016787">
    <property type="term" value="F:hydrolase activity"/>
    <property type="evidence" value="ECO:0007669"/>
    <property type="project" value="InterPro"/>
</dbReference>
<dbReference type="Gene3D" id="3.40.50.1820">
    <property type="entry name" value="alpha/beta hydrolase"/>
    <property type="match status" value="1"/>
</dbReference>
<evidence type="ECO:0000313" key="4">
    <source>
        <dbReference type="EMBL" id="VGO18844.1"/>
    </source>
</evidence>
<dbReference type="InterPro" id="IPR011050">
    <property type="entry name" value="Pectin_lyase_fold/virulence"/>
</dbReference>
<evidence type="ECO:0000259" key="2">
    <source>
        <dbReference type="Pfam" id="PF06439"/>
    </source>
</evidence>
<dbReference type="Pfam" id="PF20434">
    <property type="entry name" value="BD-FAE"/>
    <property type="match status" value="1"/>
</dbReference>
<feature type="domain" description="BD-FAE-like" evidence="3">
    <location>
        <begin position="270"/>
        <end position="382"/>
    </location>
</feature>
<dbReference type="RefSeq" id="WP_136060295.1">
    <property type="nucleotide sequence ID" value="NZ_CAAHFH010000001.1"/>
</dbReference>
<dbReference type="EMBL" id="CAAHFH010000001">
    <property type="protein sequence ID" value="VGO18844.1"/>
    <property type="molecule type" value="Genomic_DNA"/>
</dbReference>
<dbReference type="InterPro" id="IPR010496">
    <property type="entry name" value="AL/BT2_dom"/>
</dbReference>
<evidence type="ECO:0000256" key="1">
    <source>
        <dbReference type="SAM" id="SignalP"/>
    </source>
</evidence>
<dbReference type="InterPro" id="IPR012334">
    <property type="entry name" value="Pectin_lyas_fold"/>
</dbReference>
<dbReference type="Gene3D" id="2.60.120.560">
    <property type="entry name" value="Exo-inulinase, domain 1"/>
    <property type="match status" value="1"/>
</dbReference>
<dbReference type="SUPFAM" id="SSF53474">
    <property type="entry name" value="alpha/beta-Hydrolases"/>
    <property type="match status" value="1"/>
</dbReference>
<dbReference type="Pfam" id="PF06439">
    <property type="entry name" value="3keto-disac_hyd"/>
    <property type="match status" value="1"/>
</dbReference>
<sequence length="1363" mass="147086">MMRNVLNMVVVIVVSVCLRQALATDPPDGFTALYNGTSLDGWHGYNPHEIDGLSGAELEAKLQEMRADFTNHWSVENGELINDGFGPYACQDQDLGDMDLRLEFTVGWGGDSGIYLRGNPEVQLLDRFAEYDPAKPEYRPHFGSGGLIYNFPGTLGRDPLLAFDKVPHSWQEMRVVQIGSRVWVNLNDRWVVEGVEMENYWSPGQPLPSTGPILLQANGQLVRFRNIFVRSLDAAEGVAFEAENPPLPEPDFCDEQYGPDATQVLHLWKASSTEPTPVVVYYHDGGWWGGGRFQRRDLGLLQTFLDAGISYAAVSYRFSFEADREGFDPPISGINGDVARSLQYLRYNASTFNIDTNRIALYGGSSGACSALWLGLHDDMADPGSSDPVERESTRVACVGVGSAQTSLDPPQVLEWIPNGGVDPAVFGIEAEDELAAAEVLLRDRDTLLPEINEYSPYAQVSSDDPPVYLYYVYVPEMGVDQSDTAHSANFGQGLYDRCIELGVECEFRYPGATVEHPTFADFAIAKFNPDSGDPQSFDEFFSGDNTTVDLAAGWGSSPYRISDESGLASPLADATEDTIGTISHELGYDADIQYVSWSVNTSAVFEFTFNSPVDLSDIYVWNYSQNGLVNRGIGKYEIQIDTGSGFGTAIKSGSLVEATYEADAHVAQEIDLGTTVFGVAGVRIVAKNLGGNTIGVDEVAFRKGLEPAGYTTPASETNGVVRYLYPGGNIKADFYAAQNDLVNNHGGGTIMFTAGTYSYHWIEIEADIHVRFEPGVTIYLTGDNAKMLWFNIGADNASVEGAYGEEPKIYLPEQISVFGDIKCHAIGIGSNNFKIKNLKFYTRGSWGNIIGIGGDSEMSGGLIENVHSFADPQPLHPGWSVIQAAVCANLTVRNISADGGYTLRLEQDLGQIGTYGLRNIYAEDIVNYNGRGAVALVPNGGVLEGGNQNITVKRVRSYGSSWGLCVGDKTYEGDLGTYENSKVYDVTCRYGLNTQFRKYPELSYLPADQQALATDLVHYDSIAFMNGPSLGVVFNSMPWCTVSDVRAYGFPVSYGYEAFCLLDNNFDGDGSNDIGPGFETASINNPQNTDLMDASMGVVSFSAPTNSRPNVTLISTSPLDLVAHEGFTLTWNLEGIASDAFTISKNGLFLGVQNNKSDAWNNVTSLGVAIRSSAGVGDLDLVYSKAGSKGSESPLLASGAITDVSIMDGFSVLLTVADDNTWNVSTTGLSTNANASGTLGNVTYSELASSLFACTSFQLNKADALHSLAYGSVSVAPHAEKPAMPVMPVMPVILKFGMGAGGALSISGTNMNASAAYTLQGRADLLEGEWIDIATTSGVSQVDWSGITSTSNSMFYRVKLAQ</sequence>
<dbReference type="Gene3D" id="2.160.20.10">
    <property type="entry name" value="Single-stranded right-handed beta-helix, Pectin lyase-like"/>
    <property type="match status" value="1"/>
</dbReference>